<dbReference type="CDD" id="cd00130">
    <property type="entry name" value="PAS"/>
    <property type="match status" value="4"/>
</dbReference>
<gene>
    <name evidence="14" type="ORF">G7B40_034780</name>
</gene>
<feature type="domain" description="PAS" evidence="11">
    <location>
        <begin position="691"/>
        <end position="751"/>
    </location>
</feature>
<evidence type="ECO:0000256" key="6">
    <source>
        <dbReference type="ARBA" id="ARBA00023012"/>
    </source>
</evidence>
<keyword evidence="9" id="KW-0175">Coiled coil</keyword>
<evidence type="ECO:0000256" key="8">
    <source>
        <dbReference type="PROSITE-ProRule" id="PRU00703"/>
    </source>
</evidence>
<feature type="domain" description="PAC" evidence="12">
    <location>
        <begin position="345"/>
        <end position="397"/>
    </location>
</feature>
<evidence type="ECO:0000256" key="5">
    <source>
        <dbReference type="ARBA" id="ARBA00022777"/>
    </source>
</evidence>
<dbReference type="PRINTS" id="PR00344">
    <property type="entry name" value="BCTRLSENSOR"/>
</dbReference>
<keyword evidence="4" id="KW-0808">Transferase</keyword>
<dbReference type="Gene3D" id="1.10.287.130">
    <property type="match status" value="1"/>
</dbReference>
<evidence type="ECO:0000259" key="11">
    <source>
        <dbReference type="PROSITE" id="PS50112"/>
    </source>
</evidence>
<evidence type="ECO:0000313" key="14">
    <source>
        <dbReference type="EMBL" id="MDR9899687.1"/>
    </source>
</evidence>
<feature type="domain" description="Histidine kinase" evidence="10">
    <location>
        <begin position="837"/>
        <end position="1053"/>
    </location>
</feature>
<proteinExistence type="predicted"/>
<comment type="caution">
    <text evidence="14">The sequence shown here is derived from an EMBL/GenBank/DDBJ whole genome shotgun (WGS) entry which is preliminary data.</text>
</comment>
<evidence type="ECO:0000259" key="10">
    <source>
        <dbReference type="PROSITE" id="PS50109"/>
    </source>
</evidence>
<feature type="domain" description="PAC" evidence="12">
    <location>
        <begin position="767"/>
        <end position="819"/>
    </location>
</feature>
<accession>A0AAP5MCW4</accession>
<keyword evidence="8" id="KW-0129">CBS domain</keyword>
<dbReference type="Pfam" id="PF02518">
    <property type="entry name" value="HATPase_c"/>
    <property type="match status" value="1"/>
</dbReference>
<evidence type="ECO:0000259" key="13">
    <source>
        <dbReference type="PROSITE" id="PS51371"/>
    </source>
</evidence>
<dbReference type="InterPro" id="IPR036097">
    <property type="entry name" value="HisK_dim/P_sf"/>
</dbReference>
<evidence type="ECO:0000256" key="4">
    <source>
        <dbReference type="ARBA" id="ARBA00022679"/>
    </source>
</evidence>
<dbReference type="Pfam" id="PF00571">
    <property type="entry name" value="CBS"/>
    <property type="match status" value="1"/>
</dbReference>
<dbReference type="InterPro" id="IPR003594">
    <property type="entry name" value="HATPase_dom"/>
</dbReference>
<dbReference type="CDD" id="cd00075">
    <property type="entry name" value="HATPase"/>
    <property type="match status" value="1"/>
</dbReference>
<feature type="domain" description="PAC" evidence="12">
    <location>
        <begin position="509"/>
        <end position="565"/>
    </location>
</feature>
<keyword evidence="3" id="KW-0597">Phosphoprotein</keyword>
<dbReference type="PROSITE" id="PS50113">
    <property type="entry name" value="PAC"/>
    <property type="match status" value="4"/>
</dbReference>
<dbReference type="InterPro" id="IPR013655">
    <property type="entry name" value="PAS_fold_3"/>
</dbReference>
<feature type="domain" description="PAS" evidence="11">
    <location>
        <begin position="562"/>
        <end position="635"/>
    </location>
</feature>
<name>A0AAP5MCW4_9CYAN</name>
<evidence type="ECO:0000256" key="7">
    <source>
        <dbReference type="ARBA" id="ARBA00055745"/>
    </source>
</evidence>
<dbReference type="EC" id="2.7.13.3" evidence="2"/>
<dbReference type="InterPro" id="IPR000644">
    <property type="entry name" value="CBS_dom"/>
</dbReference>
<dbReference type="PROSITE" id="PS50109">
    <property type="entry name" value="HIS_KIN"/>
    <property type="match status" value="1"/>
</dbReference>
<dbReference type="InterPro" id="IPR013656">
    <property type="entry name" value="PAS_4"/>
</dbReference>
<dbReference type="InterPro" id="IPR005467">
    <property type="entry name" value="His_kinase_dom"/>
</dbReference>
<feature type="coiled-coil region" evidence="9">
    <location>
        <begin position="385"/>
        <end position="419"/>
    </location>
</feature>
<feature type="domain" description="CBS" evidence="13">
    <location>
        <begin position="17"/>
        <end position="74"/>
    </location>
</feature>
<dbReference type="SUPFAM" id="SSF55785">
    <property type="entry name" value="PYP-like sensor domain (PAS domain)"/>
    <property type="match status" value="4"/>
</dbReference>
<dbReference type="InterPro" id="IPR036890">
    <property type="entry name" value="HATPase_C_sf"/>
</dbReference>
<dbReference type="PROSITE" id="PS50112">
    <property type="entry name" value="PAS"/>
    <property type="match status" value="3"/>
</dbReference>
<dbReference type="InterPro" id="IPR052162">
    <property type="entry name" value="Sensor_kinase/Photoreceptor"/>
</dbReference>
<dbReference type="PANTHER" id="PTHR43304:SF1">
    <property type="entry name" value="PAC DOMAIN-CONTAINING PROTEIN"/>
    <property type="match status" value="1"/>
</dbReference>
<dbReference type="Gene3D" id="3.30.450.20">
    <property type="entry name" value="PAS domain"/>
    <property type="match status" value="4"/>
</dbReference>
<dbReference type="SMART" id="SM00091">
    <property type="entry name" value="PAS"/>
    <property type="match status" value="4"/>
</dbReference>
<dbReference type="InterPro" id="IPR046342">
    <property type="entry name" value="CBS_dom_sf"/>
</dbReference>
<reference evidence="15" key="1">
    <citation type="journal article" date="2021" name="Science">
        <title>Hunting the eagle killer: A cyanobacterial neurotoxin causes vacuolar myelinopathy.</title>
        <authorList>
            <person name="Breinlinger S."/>
            <person name="Phillips T.J."/>
            <person name="Haram B.N."/>
            <person name="Mares J."/>
            <person name="Martinez Yerena J.A."/>
            <person name="Hrouzek P."/>
            <person name="Sobotka R."/>
            <person name="Henderson W.M."/>
            <person name="Schmieder P."/>
            <person name="Williams S.M."/>
            <person name="Lauderdale J.D."/>
            <person name="Wilde H.D."/>
            <person name="Gerrin W."/>
            <person name="Kust A."/>
            <person name="Washington J.W."/>
            <person name="Wagner C."/>
            <person name="Geier B."/>
            <person name="Liebeke M."/>
            <person name="Enke H."/>
            <person name="Niedermeyer T.H.J."/>
            <person name="Wilde S.B."/>
        </authorList>
    </citation>
    <scope>NUCLEOTIDE SEQUENCE [LARGE SCALE GENOMIC DNA]</scope>
    <source>
        <strain evidence="15">Thurmond2011</strain>
    </source>
</reference>
<dbReference type="Pfam" id="PF08448">
    <property type="entry name" value="PAS_4"/>
    <property type="match status" value="1"/>
</dbReference>
<evidence type="ECO:0000259" key="12">
    <source>
        <dbReference type="PROSITE" id="PS50113"/>
    </source>
</evidence>
<feature type="domain" description="PAS" evidence="11">
    <location>
        <begin position="269"/>
        <end position="343"/>
    </location>
</feature>
<dbReference type="EMBL" id="JAALHA020000026">
    <property type="protein sequence ID" value="MDR9899687.1"/>
    <property type="molecule type" value="Genomic_DNA"/>
</dbReference>
<comment type="catalytic activity">
    <reaction evidence="1">
        <text>ATP + protein L-histidine = ADP + protein N-phospho-L-histidine.</text>
        <dbReference type="EC" id="2.7.13.3"/>
    </reaction>
</comment>
<dbReference type="InterPro" id="IPR003661">
    <property type="entry name" value="HisK_dim/P_dom"/>
</dbReference>
<dbReference type="SUPFAM" id="SSF54631">
    <property type="entry name" value="CBS-domain pair"/>
    <property type="match status" value="1"/>
</dbReference>
<dbReference type="Gene3D" id="3.30.565.10">
    <property type="entry name" value="Histidine kinase-like ATPase, C-terminal domain"/>
    <property type="match status" value="1"/>
</dbReference>
<keyword evidence="15" id="KW-1185">Reference proteome</keyword>
<evidence type="ECO:0000256" key="9">
    <source>
        <dbReference type="SAM" id="Coils"/>
    </source>
</evidence>
<dbReference type="InterPro" id="IPR000014">
    <property type="entry name" value="PAS"/>
</dbReference>
<keyword evidence="5" id="KW-0418">Kinase</keyword>
<dbReference type="PANTHER" id="PTHR43304">
    <property type="entry name" value="PHYTOCHROME-LIKE PROTEIN CPH1"/>
    <property type="match status" value="1"/>
</dbReference>
<dbReference type="SUPFAM" id="SSF47384">
    <property type="entry name" value="Homodimeric domain of signal transducing histidine kinase"/>
    <property type="match status" value="1"/>
</dbReference>
<dbReference type="PROSITE" id="PS51371">
    <property type="entry name" value="CBS"/>
    <property type="match status" value="2"/>
</dbReference>
<keyword evidence="6" id="KW-0902">Two-component regulatory system</keyword>
<dbReference type="RefSeq" id="WP_208339329.1">
    <property type="nucleotide sequence ID" value="NZ_CAWQFN010000520.1"/>
</dbReference>
<dbReference type="Gene3D" id="3.10.580.10">
    <property type="entry name" value="CBS-domain"/>
    <property type="match status" value="1"/>
</dbReference>
<feature type="domain" description="CBS" evidence="13">
    <location>
        <begin position="83"/>
        <end position="143"/>
    </location>
</feature>
<dbReference type="SMART" id="SM00388">
    <property type="entry name" value="HisKA"/>
    <property type="match status" value="1"/>
</dbReference>
<dbReference type="InterPro" id="IPR000700">
    <property type="entry name" value="PAS-assoc_C"/>
</dbReference>
<dbReference type="Pfam" id="PF00512">
    <property type="entry name" value="HisKA"/>
    <property type="match status" value="1"/>
</dbReference>
<evidence type="ECO:0000313" key="15">
    <source>
        <dbReference type="Proteomes" id="UP000667802"/>
    </source>
</evidence>
<evidence type="ECO:0000256" key="2">
    <source>
        <dbReference type="ARBA" id="ARBA00012438"/>
    </source>
</evidence>
<dbReference type="SUPFAM" id="SSF55874">
    <property type="entry name" value="ATPase domain of HSP90 chaperone/DNA topoisomerase II/histidine kinase"/>
    <property type="match status" value="1"/>
</dbReference>
<dbReference type="InterPro" id="IPR001610">
    <property type="entry name" value="PAC"/>
</dbReference>
<comment type="function">
    <text evidence="7">Photoreceptor which exists in two forms that are reversibly interconvertible by light: the R form that absorbs maximally in the red region of the spectrum and the FR form that absorbs maximally in the far-red region.</text>
</comment>
<sequence>MQPLAELLLLPSLNSAIDFSPITVPPDTPLLDVIELLGKSQPQANSVLVVENSLILGCFTNNDAVRLFPAKVDFKTTSICEVMTTSVTTVKQSDIQDITSVLSILRQHHLPLISVVNEQEQLIGCISCESVCQALDSYNFLENENIINYEQVEHKLLEAKKQLLNVVCGLVSRVNESVDEHCQGIDRYLAEATDLTNDGFTSGTQKSTDFPDLMNEFLVTQSLAVPSIIDGTTHNWLIPEQNYQRGTAAFSRKKDFTEHQQIQTSVIESERLFRDIFDGTFQLTAVLTPEGNILQFNKTALNFVGLQQKDVVGRLLWEIPARTISQKTENQLKKAIAIAARGEFVRYEVDILGAANTVATIDFSLKPMKGETGKVILIIAEGRDITELKSARAALEKAKQELEMRVEERTIAVKKANRQLILEMADRLLAEEQLRQSQEMLQLIMDNIPQCIFWKDTDSVYLGCNRNFARKAGFENPEDIVGKTDYDLLLDKIEAEIYHKSDATVIQSDEPSYHIVTEHLQKDGTKAWLETNKVPLHDAEGYVIGILGSFEDITNRKRAEEALQLRDRAIAASNNGIVICDVTLPDCPMIYANPAFERITGYSVAEVIGKNCRFLHGSDSNQPELKKLASAIQQAKGCTVVLRNYRKDGSLFWNELSISPVYDSNGKFTHYIGIQTDITERKLAETAVLLSQERLQYLLSSSPGVIYTCKPSVTYSSTFISKNLVTVMGYEAEEFLADPNFWYNHIHPEDRIQVFDDRLDLFEQGKYSVEYRFLHKNGTYCWLYDQAKLVCDDAGNPAEIVGYLTDITQRKQLEVELRDALEKEKELNELKSRFISMTSHEFRTPLSTIISSSELLEHYRHKWSEEKQITHLHRIQTAVKRMTEMLDDVLVIAKAEVGKLDCRLVPLDLVEYCLTLVEELQLNVKNQHTIAFSTPHQSVRCYMDEKLLGHILSNLLSNAIKYSENGSSIKFNLTCQQGQAIFEIQDQGIGIPPEDIPRLFESFYRATNVGNIQGTGLGLAIVKKCVDIYRGKITVNSQVGVGTTFFVTLPLTLE</sequence>
<dbReference type="NCBIfam" id="TIGR00229">
    <property type="entry name" value="sensory_box"/>
    <property type="match status" value="4"/>
</dbReference>
<feature type="domain" description="PAC" evidence="12">
    <location>
        <begin position="638"/>
        <end position="690"/>
    </location>
</feature>
<dbReference type="SMART" id="SM00086">
    <property type="entry name" value="PAC"/>
    <property type="match status" value="4"/>
</dbReference>
<dbReference type="SMART" id="SM00387">
    <property type="entry name" value="HATPase_c"/>
    <property type="match status" value="1"/>
</dbReference>
<dbReference type="Pfam" id="PF08447">
    <property type="entry name" value="PAS_3"/>
    <property type="match status" value="1"/>
</dbReference>
<dbReference type="Pfam" id="PF13426">
    <property type="entry name" value="PAS_9"/>
    <property type="match status" value="2"/>
</dbReference>
<dbReference type="CDD" id="cd00082">
    <property type="entry name" value="HisKA"/>
    <property type="match status" value="1"/>
</dbReference>
<protein>
    <recommendedName>
        <fullName evidence="2">histidine kinase</fullName>
        <ecNumber evidence="2">2.7.13.3</ecNumber>
    </recommendedName>
</protein>
<dbReference type="InterPro" id="IPR004358">
    <property type="entry name" value="Sig_transdc_His_kin-like_C"/>
</dbReference>
<evidence type="ECO:0000256" key="3">
    <source>
        <dbReference type="ARBA" id="ARBA00022553"/>
    </source>
</evidence>
<dbReference type="Proteomes" id="UP000667802">
    <property type="component" value="Unassembled WGS sequence"/>
</dbReference>
<organism evidence="14 15">
    <name type="scientific">Aetokthonos hydrillicola Thurmond2011</name>
    <dbReference type="NCBI Taxonomy" id="2712845"/>
    <lineage>
        <taxon>Bacteria</taxon>
        <taxon>Bacillati</taxon>
        <taxon>Cyanobacteriota</taxon>
        <taxon>Cyanophyceae</taxon>
        <taxon>Nostocales</taxon>
        <taxon>Hapalosiphonaceae</taxon>
        <taxon>Aetokthonos</taxon>
    </lineage>
</organism>
<dbReference type="GO" id="GO:0000155">
    <property type="term" value="F:phosphorelay sensor kinase activity"/>
    <property type="evidence" value="ECO:0007669"/>
    <property type="project" value="InterPro"/>
</dbReference>
<dbReference type="FunFam" id="3.30.565.10:FF:000006">
    <property type="entry name" value="Sensor histidine kinase WalK"/>
    <property type="match status" value="1"/>
</dbReference>
<dbReference type="AlphaFoldDB" id="A0AAP5MCW4"/>
<dbReference type="InterPro" id="IPR035965">
    <property type="entry name" value="PAS-like_dom_sf"/>
</dbReference>
<evidence type="ECO:0000256" key="1">
    <source>
        <dbReference type="ARBA" id="ARBA00000085"/>
    </source>
</evidence>